<gene>
    <name evidence="9" type="ORF">V5799_008544</name>
</gene>
<protein>
    <recommendedName>
        <fullName evidence="7">Palmitoyltransferase</fullName>
        <ecNumber evidence="7">2.3.1.225</ecNumber>
    </recommendedName>
</protein>
<dbReference type="GO" id="GO:0019706">
    <property type="term" value="F:protein-cysteine S-palmitoyltransferase activity"/>
    <property type="evidence" value="ECO:0007669"/>
    <property type="project" value="UniProtKB-EC"/>
</dbReference>
<evidence type="ECO:0000256" key="4">
    <source>
        <dbReference type="ARBA" id="ARBA00022989"/>
    </source>
</evidence>
<comment type="caution">
    <text evidence="9">The sequence shown here is derived from an EMBL/GenBank/DDBJ whole genome shotgun (WGS) entry which is preliminary data.</text>
</comment>
<dbReference type="EC" id="2.3.1.225" evidence="7"/>
<evidence type="ECO:0000256" key="2">
    <source>
        <dbReference type="ARBA" id="ARBA00022679"/>
    </source>
</evidence>
<accession>A0AAQ4FEE1</accession>
<comment type="similarity">
    <text evidence="7">Belongs to the DHHC palmitoyltransferase family.</text>
</comment>
<evidence type="ECO:0000256" key="1">
    <source>
        <dbReference type="ARBA" id="ARBA00004141"/>
    </source>
</evidence>
<evidence type="ECO:0000256" key="3">
    <source>
        <dbReference type="ARBA" id="ARBA00022692"/>
    </source>
</evidence>
<dbReference type="InterPro" id="IPR039859">
    <property type="entry name" value="PFA4/ZDH16/20/ERF2-like"/>
</dbReference>
<evidence type="ECO:0000256" key="7">
    <source>
        <dbReference type="RuleBase" id="RU079119"/>
    </source>
</evidence>
<comment type="domain">
    <text evidence="7">The DHHC domain is required for palmitoyltransferase activity.</text>
</comment>
<keyword evidence="3 7" id="KW-0812">Transmembrane</keyword>
<keyword evidence="2 7" id="KW-0808">Transferase</keyword>
<feature type="transmembrane region" description="Helical" evidence="7">
    <location>
        <begin position="170"/>
        <end position="190"/>
    </location>
</feature>
<dbReference type="PROSITE" id="PS50216">
    <property type="entry name" value="DHHC"/>
    <property type="match status" value="1"/>
</dbReference>
<comment type="catalytic activity">
    <reaction evidence="7">
        <text>L-cysteinyl-[protein] + hexadecanoyl-CoA = S-hexadecanoyl-L-cysteinyl-[protein] + CoA</text>
        <dbReference type="Rhea" id="RHEA:36683"/>
        <dbReference type="Rhea" id="RHEA-COMP:10131"/>
        <dbReference type="Rhea" id="RHEA-COMP:11032"/>
        <dbReference type="ChEBI" id="CHEBI:29950"/>
        <dbReference type="ChEBI" id="CHEBI:57287"/>
        <dbReference type="ChEBI" id="CHEBI:57379"/>
        <dbReference type="ChEBI" id="CHEBI:74151"/>
        <dbReference type="EC" id="2.3.1.225"/>
    </reaction>
</comment>
<evidence type="ECO:0000256" key="5">
    <source>
        <dbReference type="ARBA" id="ARBA00023136"/>
    </source>
</evidence>
<keyword evidence="6 7" id="KW-0012">Acyltransferase</keyword>
<keyword evidence="5 7" id="KW-0472">Membrane</keyword>
<evidence type="ECO:0000313" key="9">
    <source>
        <dbReference type="EMBL" id="KAK8785091.1"/>
    </source>
</evidence>
<reference evidence="9 10" key="1">
    <citation type="journal article" date="2023" name="Arcadia Sci">
        <title>De novo assembly of a long-read Amblyomma americanum tick genome.</title>
        <authorList>
            <person name="Chou S."/>
            <person name="Poskanzer K.E."/>
            <person name="Rollins M."/>
            <person name="Thuy-Boun P.S."/>
        </authorList>
    </citation>
    <scope>NUCLEOTIDE SEQUENCE [LARGE SCALE GENOMIC DNA]</scope>
    <source>
        <strain evidence="9">F_SG_1</strain>
        <tissue evidence="9">Salivary glands</tissue>
    </source>
</reference>
<dbReference type="GO" id="GO:0016020">
    <property type="term" value="C:membrane"/>
    <property type="evidence" value="ECO:0007669"/>
    <property type="project" value="UniProtKB-SubCell"/>
</dbReference>
<dbReference type="AlphaFoldDB" id="A0AAQ4FEE1"/>
<name>A0AAQ4FEE1_AMBAM</name>
<dbReference type="PANTHER" id="PTHR12246">
    <property type="entry name" value="PALMITOYLTRANSFERASE ZDHHC16"/>
    <property type="match status" value="1"/>
</dbReference>
<keyword evidence="10" id="KW-1185">Reference proteome</keyword>
<feature type="transmembrane region" description="Helical" evidence="7">
    <location>
        <begin position="130"/>
        <end position="150"/>
    </location>
</feature>
<organism evidence="9 10">
    <name type="scientific">Amblyomma americanum</name>
    <name type="common">Lone star tick</name>
    <dbReference type="NCBI Taxonomy" id="6943"/>
    <lineage>
        <taxon>Eukaryota</taxon>
        <taxon>Metazoa</taxon>
        <taxon>Ecdysozoa</taxon>
        <taxon>Arthropoda</taxon>
        <taxon>Chelicerata</taxon>
        <taxon>Arachnida</taxon>
        <taxon>Acari</taxon>
        <taxon>Parasitiformes</taxon>
        <taxon>Ixodida</taxon>
        <taxon>Ixodoidea</taxon>
        <taxon>Ixodidae</taxon>
        <taxon>Amblyomminae</taxon>
        <taxon>Amblyomma</taxon>
    </lineage>
</organism>
<comment type="subcellular location">
    <subcellularLocation>
        <location evidence="1">Membrane</location>
        <topology evidence="1">Multi-pass membrane protein</topology>
    </subcellularLocation>
</comment>
<evidence type="ECO:0000256" key="6">
    <source>
        <dbReference type="ARBA" id="ARBA00023315"/>
    </source>
</evidence>
<evidence type="ECO:0000259" key="8">
    <source>
        <dbReference type="Pfam" id="PF01529"/>
    </source>
</evidence>
<sequence>MLESLGVFERGVVVPRCEAGKPVGIHWAALQATTASVPPVPKRYYVSAGIRGVIEDSETYEERKELLETLSSALGILTRAKDGSVRYCDQCGLIKPDRCHHCSSCKRCIPKRDHHCPFLNNCVCFSSYKFFLLTLLYGALLAAFTFFTTASCAWNAANTLELTAGSLVQIGFLAVVAGALSLLVVGFFSVHMRLVYNNETTLEGTCADAFAEPGDSFDIGPFKNFAQVFGTSVFLWPFPVFTSLGDGVRFPTRLHPDPDSDAEMELGLRRHQLSSSLLRKDVPASVASAETPISELASAWINRSLFPASESEQRSSALVPREQEDASAVLRAKAGTSLAPSAYKPRSFLRLLAAAKQWPLVHPTKKTLSAQERTKTSWYLTTYASSGSDDCTYDV</sequence>
<dbReference type="EMBL" id="JARKHS020003963">
    <property type="protein sequence ID" value="KAK8785091.1"/>
    <property type="molecule type" value="Genomic_DNA"/>
</dbReference>
<proteinExistence type="inferred from homology"/>
<feature type="domain" description="Palmitoyltransferase DHHC" evidence="8">
    <location>
        <begin position="86"/>
        <end position="203"/>
    </location>
</feature>
<dbReference type="Pfam" id="PF01529">
    <property type="entry name" value="DHHC"/>
    <property type="match status" value="1"/>
</dbReference>
<keyword evidence="4 7" id="KW-1133">Transmembrane helix</keyword>
<dbReference type="InterPro" id="IPR001594">
    <property type="entry name" value="Palmitoyltrfase_DHHC"/>
</dbReference>
<dbReference type="Proteomes" id="UP001321473">
    <property type="component" value="Unassembled WGS sequence"/>
</dbReference>
<evidence type="ECO:0000313" key="10">
    <source>
        <dbReference type="Proteomes" id="UP001321473"/>
    </source>
</evidence>